<dbReference type="PROSITE" id="PS50811">
    <property type="entry name" value="WRKY"/>
    <property type="match status" value="1"/>
</dbReference>
<evidence type="ECO:0000256" key="1">
    <source>
        <dbReference type="ARBA" id="ARBA00004123"/>
    </source>
</evidence>
<evidence type="ECO:0000256" key="4">
    <source>
        <dbReference type="ARBA" id="ARBA00023163"/>
    </source>
</evidence>
<keyword evidence="3" id="KW-0238">DNA-binding</keyword>
<comment type="caution">
    <text evidence="7">The sequence shown here is derived from an EMBL/GenBank/DDBJ whole genome shotgun (WGS) entry which is preliminary data.</text>
</comment>
<sequence>MESAWVVDTSLDLNVNPVPVPAVDHEDLVEKLQRMSSENRRLTEMLTQICENYNVLQNHLKDLIQKKDDDYQSISRKRKAAESDENNSMSMINVFGNTECSSSYQESFKRPMENTKARVSRAFVQTDASDTTGLYVNDGYQWRKYGQKVTRDNPSPRAYYKCSFAPSCPVKKKVQRSVEDTSVLVATYEGEHNHTNPSGIDLPLGLITQSDHQNLGLLNHFSTSTRSSCPILTLDDLVHDQSRMKSIHEEPKKKKTVLQQFLVQQMANSLTRDANFTAALATAISGRILDSQTN</sequence>
<dbReference type="GO" id="GO:0009751">
    <property type="term" value="P:response to salicylic acid"/>
    <property type="evidence" value="ECO:0007669"/>
    <property type="project" value="UniProtKB-ARBA"/>
</dbReference>
<dbReference type="GO" id="GO:0005634">
    <property type="term" value="C:nucleus"/>
    <property type="evidence" value="ECO:0007669"/>
    <property type="project" value="UniProtKB-SubCell"/>
</dbReference>
<evidence type="ECO:0000256" key="2">
    <source>
        <dbReference type="ARBA" id="ARBA00023015"/>
    </source>
</evidence>
<dbReference type="GO" id="GO:0003700">
    <property type="term" value="F:DNA-binding transcription factor activity"/>
    <property type="evidence" value="ECO:0007669"/>
    <property type="project" value="InterPro"/>
</dbReference>
<dbReference type="GO" id="GO:0042742">
    <property type="term" value="P:defense response to bacterium"/>
    <property type="evidence" value="ECO:0007669"/>
    <property type="project" value="UniProtKB-ARBA"/>
</dbReference>
<dbReference type="FunFam" id="2.20.25.80:FF:000008">
    <property type="entry name" value="WRKY transcription factor 40"/>
    <property type="match status" value="1"/>
</dbReference>
<dbReference type="GO" id="GO:0043565">
    <property type="term" value="F:sequence-specific DNA binding"/>
    <property type="evidence" value="ECO:0007669"/>
    <property type="project" value="InterPro"/>
</dbReference>
<dbReference type="Pfam" id="PF03106">
    <property type="entry name" value="WRKY"/>
    <property type="match status" value="1"/>
</dbReference>
<dbReference type="PANTHER" id="PTHR31429">
    <property type="entry name" value="WRKY TRANSCRIPTION FACTOR 36-RELATED"/>
    <property type="match status" value="1"/>
</dbReference>
<dbReference type="InterPro" id="IPR003657">
    <property type="entry name" value="WRKY_dom"/>
</dbReference>
<keyword evidence="2" id="KW-0805">Transcription regulation</keyword>
<keyword evidence="5" id="KW-0539">Nucleus</keyword>
<dbReference type="AlphaFoldDB" id="A0AAD7LXU1"/>
<dbReference type="GO" id="GO:0050832">
    <property type="term" value="P:defense response to fungus"/>
    <property type="evidence" value="ECO:0007669"/>
    <property type="project" value="UniProtKB-ARBA"/>
</dbReference>
<feature type="domain" description="WRKY" evidence="6">
    <location>
        <begin position="131"/>
        <end position="197"/>
    </location>
</feature>
<dbReference type="SMART" id="SM00774">
    <property type="entry name" value="WRKY"/>
    <property type="match status" value="1"/>
</dbReference>
<proteinExistence type="predicted"/>
<accession>A0AAD7LXU1</accession>
<dbReference type="KEGG" id="qsa:O6P43_015760"/>
<comment type="subcellular location">
    <subcellularLocation>
        <location evidence="1">Nucleus</location>
    </subcellularLocation>
</comment>
<keyword evidence="8" id="KW-1185">Reference proteome</keyword>
<dbReference type="GO" id="GO:0031347">
    <property type="term" value="P:regulation of defense response"/>
    <property type="evidence" value="ECO:0007669"/>
    <property type="project" value="UniProtKB-ARBA"/>
</dbReference>
<evidence type="ECO:0000256" key="3">
    <source>
        <dbReference type="ARBA" id="ARBA00023125"/>
    </source>
</evidence>
<evidence type="ECO:0000256" key="5">
    <source>
        <dbReference type="ARBA" id="ARBA00023242"/>
    </source>
</evidence>
<dbReference type="InterPro" id="IPR036576">
    <property type="entry name" value="WRKY_dom_sf"/>
</dbReference>
<dbReference type="InterPro" id="IPR044810">
    <property type="entry name" value="WRKY_plant"/>
</dbReference>
<dbReference type="PANTHER" id="PTHR31429:SF76">
    <property type="entry name" value="WRKY FAMILY TRANSCRIPTION FACTOR-RELATED"/>
    <property type="match status" value="1"/>
</dbReference>
<name>A0AAD7LXU1_QUISA</name>
<evidence type="ECO:0000313" key="7">
    <source>
        <dbReference type="EMBL" id="KAJ7966262.1"/>
    </source>
</evidence>
<dbReference type="GO" id="GO:0002237">
    <property type="term" value="P:response to molecule of bacterial origin"/>
    <property type="evidence" value="ECO:0007669"/>
    <property type="project" value="UniProtKB-ARBA"/>
</dbReference>
<dbReference type="Proteomes" id="UP001163823">
    <property type="component" value="Chromosome 6"/>
</dbReference>
<gene>
    <name evidence="7" type="ORF">O6P43_015760</name>
</gene>
<protein>
    <submittedName>
        <fullName evidence="7">WRKY transcription factor</fullName>
    </submittedName>
</protein>
<keyword evidence="4" id="KW-0804">Transcription</keyword>
<organism evidence="7 8">
    <name type="scientific">Quillaja saponaria</name>
    <name type="common">Soap bark tree</name>
    <dbReference type="NCBI Taxonomy" id="32244"/>
    <lineage>
        <taxon>Eukaryota</taxon>
        <taxon>Viridiplantae</taxon>
        <taxon>Streptophyta</taxon>
        <taxon>Embryophyta</taxon>
        <taxon>Tracheophyta</taxon>
        <taxon>Spermatophyta</taxon>
        <taxon>Magnoliopsida</taxon>
        <taxon>eudicotyledons</taxon>
        <taxon>Gunneridae</taxon>
        <taxon>Pentapetalae</taxon>
        <taxon>rosids</taxon>
        <taxon>fabids</taxon>
        <taxon>Fabales</taxon>
        <taxon>Quillajaceae</taxon>
        <taxon>Quillaja</taxon>
    </lineage>
</organism>
<evidence type="ECO:0000259" key="6">
    <source>
        <dbReference type="PROSITE" id="PS50811"/>
    </source>
</evidence>
<dbReference type="Gene3D" id="2.20.25.80">
    <property type="entry name" value="WRKY domain"/>
    <property type="match status" value="1"/>
</dbReference>
<reference evidence="7" key="1">
    <citation type="journal article" date="2023" name="Science">
        <title>Elucidation of the pathway for biosynthesis of saponin adjuvants from the soapbark tree.</title>
        <authorList>
            <person name="Reed J."/>
            <person name="Orme A."/>
            <person name="El-Demerdash A."/>
            <person name="Owen C."/>
            <person name="Martin L.B.B."/>
            <person name="Misra R.C."/>
            <person name="Kikuchi S."/>
            <person name="Rejzek M."/>
            <person name="Martin A.C."/>
            <person name="Harkess A."/>
            <person name="Leebens-Mack J."/>
            <person name="Louveau T."/>
            <person name="Stephenson M.J."/>
            <person name="Osbourn A."/>
        </authorList>
    </citation>
    <scope>NUCLEOTIDE SEQUENCE</scope>
    <source>
        <strain evidence="7">S10</strain>
    </source>
</reference>
<dbReference type="SUPFAM" id="SSF118290">
    <property type="entry name" value="WRKY DNA-binding domain"/>
    <property type="match status" value="1"/>
</dbReference>
<evidence type="ECO:0000313" key="8">
    <source>
        <dbReference type="Proteomes" id="UP001163823"/>
    </source>
</evidence>
<dbReference type="EMBL" id="JARAOO010000006">
    <property type="protein sequence ID" value="KAJ7966262.1"/>
    <property type="molecule type" value="Genomic_DNA"/>
</dbReference>